<protein>
    <submittedName>
        <fullName evidence="2">Cupin domain-containing protein</fullName>
    </submittedName>
</protein>
<name>A0A506XNW1_9MICO</name>
<dbReference type="InterPro" id="IPR013096">
    <property type="entry name" value="Cupin_2"/>
</dbReference>
<comment type="caution">
    <text evidence="2">The sequence shown here is derived from an EMBL/GenBank/DDBJ whole genome shotgun (WGS) entry which is preliminary data.</text>
</comment>
<keyword evidence="3" id="KW-1185">Reference proteome</keyword>
<accession>A0A506XNW1</accession>
<evidence type="ECO:0000259" key="1">
    <source>
        <dbReference type="PROSITE" id="PS50042"/>
    </source>
</evidence>
<dbReference type="Pfam" id="PF07883">
    <property type="entry name" value="Cupin_2"/>
    <property type="match status" value="1"/>
</dbReference>
<dbReference type="SUPFAM" id="SSF51182">
    <property type="entry name" value="RmlC-like cupins"/>
    <property type="match status" value="1"/>
</dbReference>
<evidence type="ECO:0000313" key="3">
    <source>
        <dbReference type="Proteomes" id="UP000316252"/>
    </source>
</evidence>
<dbReference type="CDD" id="cd02226">
    <property type="entry name" value="cupin_YdbB-like"/>
    <property type="match status" value="1"/>
</dbReference>
<dbReference type="PROSITE" id="PS50042">
    <property type="entry name" value="CNMP_BINDING_3"/>
    <property type="match status" value="1"/>
</dbReference>
<feature type="domain" description="Cyclic nucleotide-binding" evidence="1">
    <location>
        <begin position="10"/>
        <end position="79"/>
    </location>
</feature>
<dbReference type="Gene3D" id="2.60.120.10">
    <property type="entry name" value="Jelly Rolls"/>
    <property type="match status" value="1"/>
</dbReference>
<dbReference type="EMBL" id="VHQG01000005">
    <property type="protein sequence ID" value="TPW74311.1"/>
    <property type="molecule type" value="Genomic_DNA"/>
</dbReference>
<sequence length="123" mass="13094">MSDGIDLATLATGLDEFWSQQVVASANGSLFKVAKGIGEVEWHQHDDQDEVFLVLTGELTVRLRDPEERAVRLKPGQLFVVPQGVQHAPVAVEEASFLIIGRSITSTAEGGKPAWSEGGGAPA</sequence>
<dbReference type="OrthoDB" id="9794183at2"/>
<reference evidence="2 3" key="1">
    <citation type="submission" date="2019-06" db="EMBL/GenBank/DDBJ databases">
        <authorList>
            <person name="Li F."/>
        </authorList>
    </citation>
    <scope>NUCLEOTIDE SEQUENCE [LARGE SCALE GENOMIC DNA]</scope>
    <source>
        <strain evidence="2 3">10F1D-1</strain>
    </source>
</reference>
<dbReference type="PANTHER" id="PTHR36114">
    <property type="entry name" value="16.7 KDA PROTEIN IN WHIE LOCUS"/>
    <property type="match status" value="1"/>
</dbReference>
<evidence type="ECO:0000313" key="2">
    <source>
        <dbReference type="EMBL" id="TPW74311.1"/>
    </source>
</evidence>
<dbReference type="Proteomes" id="UP000316252">
    <property type="component" value="Unassembled WGS sequence"/>
</dbReference>
<gene>
    <name evidence="2" type="ORF">FJ657_16630</name>
</gene>
<dbReference type="InterPro" id="IPR011051">
    <property type="entry name" value="RmlC_Cupin_sf"/>
</dbReference>
<dbReference type="AlphaFoldDB" id="A0A506XNW1"/>
<dbReference type="PANTHER" id="PTHR36114:SF1">
    <property type="entry name" value="16.7 KDA PROTEIN IN WHIE LOCUS"/>
    <property type="match status" value="1"/>
</dbReference>
<dbReference type="InterPro" id="IPR052044">
    <property type="entry name" value="PKS_Associated_Protein"/>
</dbReference>
<dbReference type="InterPro" id="IPR014710">
    <property type="entry name" value="RmlC-like_jellyroll"/>
</dbReference>
<proteinExistence type="predicted"/>
<dbReference type="InterPro" id="IPR000595">
    <property type="entry name" value="cNMP-bd_dom"/>
</dbReference>
<organism evidence="2 3">
    <name type="scientific">Schumannella soli</name>
    <dbReference type="NCBI Taxonomy" id="2590779"/>
    <lineage>
        <taxon>Bacteria</taxon>
        <taxon>Bacillati</taxon>
        <taxon>Actinomycetota</taxon>
        <taxon>Actinomycetes</taxon>
        <taxon>Micrococcales</taxon>
        <taxon>Microbacteriaceae</taxon>
        <taxon>Schumannella</taxon>
    </lineage>
</organism>